<dbReference type="InterPro" id="IPR024169">
    <property type="entry name" value="SP_NH2Trfase/AEP_transaminase"/>
</dbReference>
<keyword evidence="4 6" id="KW-0663">Pyridoxal phosphate</keyword>
<sequence>MAICKDDICHRESDFDCLLQSVENKLLKLFEIKNVDNYRAVVITGSGTAANEAILSSAVGNKNILILSNGEFGERLFNISRIHNKNTFLLEFPWGERLDLERIEAYLKEHDIDIVAMVHHETSSGMLNSLEKVGALAKANDSMFIVDCVSSAGAEVIDMEKCHIAYCSSSSSKAIGSYSGLSFVIGKTEEFKKLKDLPVKSTYLNLYKFYHFIEAFSQTPNTPAVPLFYALEQALANILNQGVSNRHASIKRKANFLRQGMLNLGLKFLIDQKDMCSVLTTVHIPFHIDVGIFRQKLREKSIIIYEGKGCFKNKVFQVGNIGELTFIEIEFFLDSLREILQVEESFNHAPLQELANTDNDRCSTETLLAAFSSQDKKENLHAISSSI</sequence>
<dbReference type="GO" id="GO:0008483">
    <property type="term" value="F:transaminase activity"/>
    <property type="evidence" value="ECO:0007669"/>
    <property type="project" value="UniProtKB-KW"/>
</dbReference>
<accession>A0A2A4YGD0</accession>
<feature type="binding site" evidence="5">
    <location>
        <position position="317"/>
    </location>
    <ligand>
        <name>substrate</name>
    </ligand>
</feature>
<keyword evidence="3 8" id="KW-0808">Transferase</keyword>
<dbReference type="PANTHER" id="PTHR42778">
    <property type="entry name" value="2-AMINOETHYLPHOSPHONATE--PYRUVATE TRANSAMINASE"/>
    <property type="match status" value="1"/>
</dbReference>
<reference evidence="9" key="1">
    <citation type="submission" date="2017-08" db="EMBL/GenBank/DDBJ databases">
        <title>A dynamic microbial community with high functional redundancy inhabits the cold, oxic subseafloor aquifer.</title>
        <authorList>
            <person name="Tully B.J."/>
            <person name="Wheat C.G."/>
            <person name="Glazer B.T."/>
            <person name="Huber J.A."/>
        </authorList>
    </citation>
    <scope>NUCLEOTIDE SEQUENCE [LARGE SCALE GENOMIC DNA]</scope>
</reference>
<dbReference type="InterPro" id="IPR015421">
    <property type="entry name" value="PyrdxlP-dep_Trfase_major"/>
</dbReference>
<proteinExistence type="predicted"/>
<keyword evidence="2 8" id="KW-0032">Aminotransferase</keyword>
<comment type="caution">
    <text evidence="8">The sequence shown here is derived from an EMBL/GenBank/DDBJ whole genome shotgun (WGS) entry which is preliminary data.</text>
</comment>
<evidence type="ECO:0000256" key="6">
    <source>
        <dbReference type="PIRSR" id="PIRSR000524-50"/>
    </source>
</evidence>
<evidence type="ECO:0000256" key="1">
    <source>
        <dbReference type="ARBA" id="ARBA00001933"/>
    </source>
</evidence>
<evidence type="ECO:0000256" key="2">
    <source>
        <dbReference type="ARBA" id="ARBA00022576"/>
    </source>
</evidence>
<dbReference type="Gene3D" id="3.90.1150.10">
    <property type="entry name" value="Aspartate Aminotransferase, domain 1"/>
    <property type="match status" value="1"/>
</dbReference>
<organism evidence="8 9">
    <name type="scientific">Aerophobetes bacterium</name>
    <dbReference type="NCBI Taxonomy" id="2030807"/>
    <lineage>
        <taxon>Bacteria</taxon>
        <taxon>Candidatus Aerophobota</taxon>
    </lineage>
</organism>
<evidence type="ECO:0000256" key="5">
    <source>
        <dbReference type="PIRSR" id="PIRSR000524-1"/>
    </source>
</evidence>
<evidence type="ECO:0000259" key="7">
    <source>
        <dbReference type="Pfam" id="PF00266"/>
    </source>
</evidence>
<dbReference type="AlphaFoldDB" id="A0A2A4YGD0"/>
<feature type="domain" description="Aminotransferase class V" evidence="7">
    <location>
        <begin position="31"/>
        <end position="311"/>
    </location>
</feature>
<dbReference type="PIRSF" id="PIRSF000524">
    <property type="entry name" value="SPT"/>
    <property type="match status" value="1"/>
</dbReference>
<evidence type="ECO:0000313" key="9">
    <source>
        <dbReference type="Proteomes" id="UP000217838"/>
    </source>
</evidence>
<dbReference type="EMBL" id="NVUU01000063">
    <property type="protein sequence ID" value="PCI93395.1"/>
    <property type="molecule type" value="Genomic_DNA"/>
</dbReference>
<feature type="modified residue" description="N6-(pyridoxal phosphate)lysine" evidence="6">
    <location>
        <position position="173"/>
    </location>
</feature>
<evidence type="ECO:0000256" key="4">
    <source>
        <dbReference type="ARBA" id="ARBA00022898"/>
    </source>
</evidence>
<dbReference type="Pfam" id="PF00266">
    <property type="entry name" value="Aminotran_5"/>
    <property type="match status" value="1"/>
</dbReference>
<evidence type="ECO:0000256" key="3">
    <source>
        <dbReference type="ARBA" id="ARBA00022679"/>
    </source>
</evidence>
<dbReference type="PANTHER" id="PTHR42778:SF1">
    <property type="entry name" value="2-AMINOETHYLPHOSPHONATE--PYRUVATE TRANSAMINASE"/>
    <property type="match status" value="1"/>
</dbReference>
<name>A0A2A4YGD0_UNCAE</name>
<protein>
    <submittedName>
        <fullName evidence="8">Aminotransferase</fullName>
    </submittedName>
</protein>
<gene>
    <name evidence="8" type="ORF">COB11_05410</name>
</gene>
<comment type="cofactor">
    <cofactor evidence="1 6">
        <name>pyridoxal 5'-phosphate</name>
        <dbReference type="ChEBI" id="CHEBI:597326"/>
    </cofactor>
</comment>
<dbReference type="Gene3D" id="3.40.640.10">
    <property type="entry name" value="Type I PLP-dependent aspartate aminotransferase-like (Major domain)"/>
    <property type="match status" value="1"/>
</dbReference>
<evidence type="ECO:0000313" key="8">
    <source>
        <dbReference type="EMBL" id="PCI93395.1"/>
    </source>
</evidence>
<dbReference type="InterPro" id="IPR000192">
    <property type="entry name" value="Aminotrans_V_dom"/>
</dbReference>
<dbReference type="Proteomes" id="UP000217838">
    <property type="component" value="Unassembled WGS sequence"/>
</dbReference>
<dbReference type="InterPro" id="IPR015424">
    <property type="entry name" value="PyrdxlP-dep_Trfase"/>
</dbReference>
<dbReference type="SUPFAM" id="SSF53383">
    <property type="entry name" value="PLP-dependent transferases"/>
    <property type="match status" value="1"/>
</dbReference>
<dbReference type="InterPro" id="IPR015422">
    <property type="entry name" value="PyrdxlP-dep_Trfase_small"/>
</dbReference>